<name>A0ABR1YWW2_9PEZI</name>
<feature type="region of interest" description="Disordered" evidence="1">
    <location>
        <begin position="856"/>
        <end position="890"/>
    </location>
</feature>
<accession>A0ABR1YWW2</accession>
<dbReference type="PANTHER" id="PTHR42345">
    <property type="entry name" value="TPR_REGION DOMAIN-CONTAINING PROTEIN"/>
    <property type="match status" value="1"/>
</dbReference>
<dbReference type="EMBL" id="JBBWRZ010000003">
    <property type="protein sequence ID" value="KAK8240242.1"/>
    <property type="molecule type" value="Genomic_DNA"/>
</dbReference>
<sequence length="1000" mass="110826">MPFGWRRRNAPDQDAALEKPPGDHRPRKRDYLRQLFSSFTKEIQERWQLRRTPSPAEHPLHQQDSPPPPRRKSLVPEPVRGTLKKRRRSRATLTKLDHDRTAAAPSARSISETLVTPAIDGEHDDDAQSDVIPEERSSLDQRGLTAEDIPKLFSGAPRFAVERTKGRRAPKVDFPFDQDVNVLDVSDCPRLPHAAFAAATLRPHLCDFGQQTPGSGPLTGYEIDVVEVPSMLSAQGLEIGTIGVEHFLEEAKADRFRTQEEDEEAFLNRELLQSAPEKLGIKWLDQRFIYERLMELSRCHQTYRDSGGQTTILNTQSTGELYAHLFGKFLMPPRFDGSTGDPTGLKVQIETLIRILRTKGIWRDFSTVEWRIRLGQLLWEGGMGDSEEEHFGGPCERDMLLLQILLASELLLRLDAISGLSVQEVTDELHLTAAEVRNFANMKTRKTDWDLVLARRFMENVEIIEEEPAPLTPKRRGFLAALNYTRIEETDEPRETEFWLKPRHRDRQLSGLLFFAESLGWANLSELTSSLNAKLQDIPTPATTSIYGTPLATPLASPRSVKDSGGYFDDAFRRPDLSRLASSRSVQLQPSVTPPPPPSSFRPLLLRRDTSVRSNDSKPPDIGGWLSRTYLSGLVLPGEPISHLLMSTLLENDKLAVAALGDSANLYGGFLYSGRSWWSKSSVIGRVLGAIEGAKECIGWISTPCVPEGFHDMWVDVVNAIIPPSQGKKSKSRIEQADQIAKDSDYLAGKQANAVSEEDLSVPRDLYEVPVSDIRFTKLALSPETPPPSLETHDSDTDETPTPTYSAHLTFTSPETSTTLALTYDVNFITAFPCTPTPNNKFLRLCRGIVNDNSGASTGANNSPYPDGRHDSTTPHPPEAPPPRKLSSRRFPAHPLHASHKFRVVSPLELLAQSHHSSPSSSSISLLDETAASGEVLVIDARSPRGLGSTGASASDLALLARAWCADRGENALVGRVGRTCLACCVREARAVGVRVVIRM</sequence>
<dbReference type="PANTHER" id="PTHR42345:SF2">
    <property type="entry name" value="HELICASE-LIKE PROTEIN"/>
    <property type="match status" value="1"/>
</dbReference>
<evidence type="ECO:0000256" key="1">
    <source>
        <dbReference type="SAM" id="MobiDB-lite"/>
    </source>
</evidence>
<organism evidence="2 3">
    <name type="scientific">Phyllosticta capitalensis</name>
    <dbReference type="NCBI Taxonomy" id="121624"/>
    <lineage>
        <taxon>Eukaryota</taxon>
        <taxon>Fungi</taxon>
        <taxon>Dikarya</taxon>
        <taxon>Ascomycota</taxon>
        <taxon>Pezizomycotina</taxon>
        <taxon>Dothideomycetes</taxon>
        <taxon>Dothideomycetes incertae sedis</taxon>
        <taxon>Botryosphaeriales</taxon>
        <taxon>Phyllostictaceae</taxon>
        <taxon>Phyllosticta</taxon>
    </lineage>
</organism>
<feature type="compositionally biased region" description="Pro residues" evidence="1">
    <location>
        <begin position="875"/>
        <end position="884"/>
    </location>
</feature>
<dbReference type="Proteomes" id="UP001492380">
    <property type="component" value="Unassembled WGS sequence"/>
</dbReference>
<feature type="compositionally biased region" description="Basic and acidic residues" evidence="1">
    <location>
        <begin position="16"/>
        <end position="29"/>
    </location>
</feature>
<feature type="region of interest" description="Disordered" evidence="1">
    <location>
        <begin position="581"/>
        <end position="603"/>
    </location>
</feature>
<feature type="region of interest" description="Disordered" evidence="1">
    <location>
        <begin position="778"/>
        <end position="807"/>
    </location>
</feature>
<feature type="region of interest" description="Disordered" evidence="1">
    <location>
        <begin position="44"/>
        <end position="141"/>
    </location>
</feature>
<gene>
    <name evidence="2" type="ORF">HDK90DRAFT_176997</name>
</gene>
<comment type="caution">
    <text evidence="2">The sequence shown here is derived from an EMBL/GenBank/DDBJ whole genome shotgun (WGS) entry which is preliminary data.</text>
</comment>
<proteinExistence type="predicted"/>
<keyword evidence="3" id="KW-1185">Reference proteome</keyword>
<evidence type="ECO:0000313" key="3">
    <source>
        <dbReference type="Proteomes" id="UP001492380"/>
    </source>
</evidence>
<reference evidence="2 3" key="1">
    <citation type="submission" date="2024-04" db="EMBL/GenBank/DDBJ databases">
        <title>Phyllosticta paracitricarpa is synonymous to the EU quarantine fungus P. citricarpa based on phylogenomic analyses.</title>
        <authorList>
            <consortium name="Lawrence Berkeley National Laboratory"/>
            <person name="Van Ingen-Buijs V.A."/>
            <person name="Van Westerhoven A.C."/>
            <person name="Haridas S."/>
            <person name="Skiadas P."/>
            <person name="Martin F."/>
            <person name="Groenewald J.Z."/>
            <person name="Crous P.W."/>
            <person name="Seidl M.F."/>
        </authorList>
    </citation>
    <scope>NUCLEOTIDE SEQUENCE [LARGE SCALE GENOMIC DNA]</scope>
    <source>
        <strain evidence="2 3">CBS 123374</strain>
    </source>
</reference>
<protein>
    <submittedName>
        <fullName evidence="2">Uncharacterized protein</fullName>
    </submittedName>
</protein>
<evidence type="ECO:0000313" key="2">
    <source>
        <dbReference type="EMBL" id="KAK8240242.1"/>
    </source>
</evidence>
<feature type="region of interest" description="Disordered" evidence="1">
    <location>
        <begin position="1"/>
        <end position="29"/>
    </location>
</feature>